<dbReference type="EC" id="2.1.1.-" evidence="1"/>
<dbReference type="InterPro" id="IPR033664">
    <property type="entry name" value="Cmo5U_methylTrfase"/>
</dbReference>
<feature type="binding site" evidence="1">
    <location>
        <position position="124"/>
    </location>
    <ligand>
        <name>S-adenosyl-L-methionine</name>
        <dbReference type="ChEBI" id="CHEBI:59789"/>
    </ligand>
</feature>
<keyword evidence="4" id="KW-1185">Reference proteome</keyword>
<evidence type="ECO:0000259" key="2">
    <source>
        <dbReference type="Pfam" id="PF08241"/>
    </source>
</evidence>
<sequence>MAGDRNFDDLAHRFQRNVYESLKGQIRLNVLERDFLQHFPAPFESPNKNTLSILDAGAGRGLFSLPMAQRGHQLLLCDVSVEMLKLAMADAETAGIENTVEFLHGPIQALSQRPEQQFDLAICHAVLEWIEDPQAALNELYRQLVPGGVLSLTFYNRHGLIYKNLLRTNFKKIQSKHYSGFRRSLTPTYPRTPEEVIAWAEHSGFSLFCHSGIRVFYDYIFDEADRARSPDELMAMELHFSQELPYRDLGRYQHLLLKK</sequence>
<feature type="binding site" evidence="1">
    <location>
        <position position="78"/>
    </location>
    <ligand>
        <name>S-adenosyl-L-methionine</name>
        <dbReference type="ChEBI" id="CHEBI:59789"/>
    </ligand>
</feature>
<keyword evidence="1" id="KW-0949">S-adenosyl-L-methionine</keyword>
<dbReference type="Gene3D" id="3.40.50.150">
    <property type="entry name" value="Vaccinia Virus protein VP39"/>
    <property type="match status" value="1"/>
</dbReference>
<keyword evidence="1 3" id="KW-0489">Methyltransferase</keyword>
<dbReference type="SUPFAM" id="SSF53335">
    <property type="entry name" value="S-adenosyl-L-methionine-dependent methyltransferases"/>
    <property type="match status" value="1"/>
</dbReference>
<comment type="caution">
    <text evidence="3">The sequence shown here is derived from an EMBL/GenBank/DDBJ whole genome shotgun (WGS) entry which is preliminary data.</text>
</comment>
<feature type="domain" description="Methyltransferase type 11" evidence="2">
    <location>
        <begin position="54"/>
        <end position="151"/>
    </location>
</feature>
<comment type="similarity">
    <text evidence="1">Belongs to the class I-like SAM-binding methyltransferase superfamily. CmoM family.</text>
</comment>
<feature type="binding site" evidence="1">
    <location>
        <position position="27"/>
    </location>
    <ligand>
        <name>S-adenosyl-L-methionine</name>
        <dbReference type="ChEBI" id="CHEBI:59789"/>
    </ligand>
</feature>
<dbReference type="CDD" id="cd02440">
    <property type="entry name" value="AdoMet_MTases"/>
    <property type="match status" value="1"/>
</dbReference>
<organism evidence="3 4">
    <name type="scientific">Marinibactrum halimedae</name>
    <dbReference type="NCBI Taxonomy" id="1444977"/>
    <lineage>
        <taxon>Bacteria</taxon>
        <taxon>Pseudomonadati</taxon>
        <taxon>Pseudomonadota</taxon>
        <taxon>Gammaproteobacteria</taxon>
        <taxon>Cellvibrionales</taxon>
        <taxon>Cellvibrionaceae</taxon>
        <taxon>Marinibactrum</taxon>
    </lineage>
</organism>
<comment type="caution">
    <text evidence="1">Lacks conserved residue(s) required for the propagation of feature annotation.</text>
</comment>
<dbReference type="PANTHER" id="PTHR43861">
    <property type="entry name" value="TRANS-ACONITATE 2-METHYLTRANSFERASE-RELATED"/>
    <property type="match status" value="1"/>
</dbReference>
<protein>
    <recommendedName>
        <fullName evidence="1">tRNA 5-carboxymethoxyuridine methyltransferase</fullName>
        <ecNumber evidence="1">2.1.1.-</ecNumber>
    </recommendedName>
    <alternativeName>
        <fullName evidence="1">cmo5U methyltransferase</fullName>
    </alternativeName>
</protein>
<feature type="binding site" evidence="1">
    <location>
        <begin position="57"/>
        <end position="58"/>
    </location>
    <ligand>
        <name>S-adenosyl-L-methionine</name>
        <dbReference type="ChEBI" id="CHEBI:59789"/>
    </ligand>
</feature>
<dbReference type="Pfam" id="PF08241">
    <property type="entry name" value="Methyltransf_11"/>
    <property type="match status" value="1"/>
</dbReference>
<dbReference type="RefSeq" id="WP_232595773.1">
    <property type="nucleotide sequence ID" value="NZ_BSPD01000051.1"/>
</dbReference>
<keyword evidence="1" id="KW-0808">Transferase</keyword>
<dbReference type="GO" id="GO:0008757">
    <property type="term" value="F:S-adenosylmethionine-dependent methyltransferase activity"/>
    <property type="evidence" value="ECO:0007669"/>
    <property type="project" value="InterPro"/>
</dbReference>
<dbReference type="InterPro" id="IPR013216">
    <property type="entry name" value="Methyltransf_11"/>
</dbReference>
<dbReference type="GO" id="GO:0097697">
    <property type="term" value="F:tRNA (5-carboxymethoxyuridine(34)-5-O)-methyltransferase activity"/>
    <property type="evidence" value="ECO:0007669"/>
    <property type="project" value="UniProtKB-UniRule"/>
</dbReference>
<dbReference type="GO" id="GO:0032259">
    <property type="term" value="P:methylation"/>
    <property type="evidence" value="ECO:0007669"/>
    <property type="project" value="UniProtKB-KW"/>
</dbReference>
<proteinExistence type="inferred from homology"/>
<dbReference type="InterPro" id="IPR029063">
    <property type="entry name" value="SAM-dependent_MTases_sf"/>
</dbReference>
<dbReference type="GO" id="GO:0006400">
    <property type="term" value="P:tRNA modification"/>
    <property type="evidence" value="ECO:0007669"/>
    <property type="project" value="UniProtKB-UniRule"/>
</dbReference>
<evidence type="ECO:0000313" key="3">
    <source>
        <dbReference type="EMBL" id="GLS26422.1"/>
    </source>
</evidence>
<dbReference type="HAMAP" id="MF_02057">
    <property type="entry name" value="tRNA_methyltr_CmoM"/>
    <property type="match status" value="1"/>
</dbReference>
<dbReference type="EMBL" id="BSPD01000051">
    <property type="protein sequence ID" value="GLS26422.1"/>
    <property type="molecule type" value="Genomic_DNA"/>
</dbReference>
<evidence type="ECO:0000256" key="1">
    <source>
        <dbReference type="HAMAP-Rule" id="MF_02057"/>
    </source>
</evidence>
<dbReference type="Proteomes" id="UP001156870">
    <property type="component" value="Unassembled WGS sequence"/>
</dbReference>
<gene>
    <name evidence="3" type="primary">smtA</name>
    <name evidence="1" type="synonym">cmoM</name>
    <name evidence="3" type="ORF">GCM10007877_21380</name>
</gene>
<comment type="catalytic activity">
    <reaction evidence="1">
        <text>5-carboxymethoxyuridine(34) in tRNA + S-adenosyl-L-methionine = 5-methoxycarbonylmethoxyuridine(34) in tRNA + S-adenosyl-L-homocysteine</text>
        <dbReference type="Rhea" id="RHEA:54080"/>
        <dbReference type="Rhea" id="RHEA-COMP:13383"/>
        <dbReference type="Rhea" id="RHEA-COMP:13781"/>
        <dbReference type="ChEBI" id="CHEBI:57856"/>
        <dbReference type="ChEBI" id="CHEBI:59789"/>
        <dbReference type="ChEBI" id="CHEBI:136879"/>
        <dbReference type="ChEBI" id="CHEBI:138053"/>
    </reaction>
</comment>
<evidence type="ECO:0000313" key="4">
    <source>
        <dbReference type="Proteomes" id="UP001156870"/>
    </source>
</evidence>
<name>A0AA37WPP2_9GAMM</name>
<reference evidence="3 4" key="1">
    <citation type="journal article" date="2014" name="Int. J. Syst. Evol. Microbiol.">
        <title>Complete genome sequence of Corynebacterium casei LMG S-19264T (=DSM 44701T), isolated from a smear-ripened cheese.</title>
        <authorList>
            <consortium name="US DOE Joint Genome Institute (JGI-PGF)"/>
            <person name="Walter F."/>
            <person name="Albersmeier A."/>
            <person name="Kalinowski J."/>
            <person name="Ruckert C."/>
        </authorList>
    </citation>
    <scope>NUCLEOTIDE SEQUENCE [LARGE SCALE GENOMIC DNA]</scope>
    <source>
        <strain evidence="3 4">NBRC 110095</strain>
    </source>
</reference>
<accession>A0AA37WPP2</accession>
<dbReference type="AlphaFoldDB" id="A0AA37WPP2"/>
<comment type="function">
    <text evidence="1">Catalyzes the methylation of 5-carboxymethoxyuridine (cmo5U) to form 5-methoxycarbonylmethoxyuridine (mcmo5U) at position 34 in tRNAs.</text>
</comment>
<keyword evidence="1" id="KW-0819">tRNA processing</keyword>